<comment type="caution">
    <text evidence="2">The sequence shown here is derived from an EMBL/GenBank/DDBJ whole genome shotgun (WGS) entry which is preliminary data.</text>
</comment>
<evidence type="ECO:0000256" key="1">
    <source>
        <dbReference type="SAM" id="Phobius"/>
    </source>
</evidence>
<keyword evidence="1" id="KW-1133">Transmembrane helix</keyword>
<dbReference type="RefSeq" id="WP_184133012.1">
    <property type="nucleotide sequence ID" value="NZ_JACHKT010000009.1"/>
</dbReference>
<gene>
    <name evidence="2" type="ORF">HNP25_001627</name>
</gene>
<proteinExistence type="predicted"/>
<reference evidence="2 3" key="1">
    <citation type="submission" date="2020-08" db="EMBL/GenBank/DDBJ databases">
        <title>Functional genomics of gut bacteria from endangered species of beetles.</title>
        <authorList>
            <person name="Carlos-Shanley C."/>
        </authorList>
    </citation>
    <scope>NUCLEOTIDE SEQUENCE [LARGE SCALE GENOMIC DNA]</scope>
    <source>
        <strain evidence="2 3">S00070</strain>
    </source>
</reference>
<evidence type="ECO:0000313" key="3">
    <source>
        <dbReference type="Proteomes" id="UP000524404"/>
    </source>
</evidence>
<accession>A0A841EIH4</accession>
<dbReference type="AlphaFoldDB" id="A0A841EIH4"/>
<keyword evidence="3" id="KW-1185">Reference proteome</keyword>
<dbReference type="EMBL" id="JACHKT010000009">
    <property type="protein sequence ID" value="MBB6002975.1"/>
    <property type="molecule type" value="Genomic_DNA"/>
</dbReference>
<keyword evidence="1" id="KW-0472">Membrane</keyword>
<evidence type="ECO:0000313" key="2">
    <source>
        <dbReference type="EMBL" id="MBB6002975.1"/>
    </source>
</evidence>
<organism evidence="2 3">
    <name type="scientific">Arcicella rosea</name>
    <dbReference type="NCBI Taxonomy" id="502909"/>
    <lineage>
        <taxon>Bacteria</taxon>
        <taxon>Pseudomonadati</taxon>
        <taxon>Bacteroidota</taxon>
        <taxon>Cytophagia</taxon>
        <taxon>Cytophagales</taxon>
        <taxon>Flectobacillaceae</taxon>
        <taxon>Arcicella</taxon>
    </lineage>
</organism>
<feature type="transmembrane region" description="Helical" evidence="1">
    <location>
        <begin position="18"/>
        <end position="51"/>
    </location>
</feature>
<dbReference type="Proteomes" id="UP000524404">
    <property type="component" value="Unassembled WGS sequence"/>
</dbReference>
<sequence length="61" mass="6898">MSNSTQHSEDNELSTAQLIVLFIVFAFILIWLGDTFTATVGIIGEVIIFIVEYNKKHNLIE</sequence>
<name>A0A841EIH4_9BACT</name>
<keyword evidence="1" id="KW-0812">Transmembrane</keyword>
<protein>
    <submittedName>
        <fullName evidence="2">Uncharacterized protein</fullName>
    </submittedName>
</protein>